<dbReference type="PANTHER" id="PTHR12788:SF10">
    <property type="entry name" value="PROTEIN-TYROSINE SULFOTRANSFERASE"/>
    <property type="match status" value="1"/>
</dbReference>
<keyword evidence="3" id="KW-1185">Reference proteome</keyword>
<dbReference type="Pfam" id="PF13469">
    <property type="entry name" value="Sulfotransfer_3"/>
    <property type="match status" value="1"/>
</dbReference>
<dbReference type="GO" id="GO:0008476">
    <property type="term" value="F:protein-tyrosine sulfotransferase activity"/>
    <property type="evidence" value="ECO:0007669"/>
    <property type="project" value="InterPro"/>
</dbReference>
<comment type="caution">
    <text evidence="2">The sequence shown here is derived from an EMBL/GenBank/DDBJ whole genome shotgun (WGS) entry which is preliminary data.</text>
</comment>
<dbReference type="PANTHER" id="PTHR12788">
    <property type="entry name" value="PROTEIN-TYROSINE SULFOTRANSFERASE 2"/>
    <property type="match status" value="1"/>
</dbReference>
<dbReference type="OrthoDB" id="9815894at2"/>
<reference evidence="2 3" key="1">
    <citation type="submission" date="2019-03" db="EMBL/GenBank/DDBJ databases">
        <title>Genomic Encyclopedia of Type Strains, Phase IV (KMG-IV): sequencing the most valuable type-strain genomes for metagenomic binning, comparative biology and taxonomic classification.</title>
        <authorList>
            <person name="Goeker M."/>
        </authorList>
    </citation>
    <scope>NUCLEOTIDE SEQUENCE [LARGE SCALE GENOMIC DNA]</scope>
    <source>
        <strain evidence="2 3">DSM 25287</strain>
    </source>
</reference>
<evidence type="ECO:0000313" key="2">
    <source>
        <dbReference type="EMBL" id="TCO80515.1"/>
    </source>
</evidence>
<evidence type="ECO:0000256" key="1">
    <source>
        <dbReference type="ARBA" id="ARBA00022679"/>
    </source>
</evidence>
<dbReference type="RefSeq" id="WP_132543700.1">
    <property type="nucleotide sequence ID" value="NZ_SLWY01000014.1"/>
</dbReference>
<dbReference type="InterPro" id="IPR026634">
    <property type="entry name" value="TPST-like"/>
</dbReference>
<dbReference type="AlphaFoldDB" id="A0A4R2LM43"/>
<organism evidence="2 3">
    <name type="scientific">Plasticicumulans lactativorans</name>
    <dbReference type="NCBI Taxonomy" id="1133106"/>
    <lineage>
        <taxon>Bacteria</taxon>
        <taxon>Pseudomonadati</taxon>
        <taxon>Pseudomonadota</taxon>
        <taxon>Gammaproteobacteria</taxon>
        <taxon>Candidatus Competibacteraceae</taxon>
        <taxon>Plasticicumulans</taxon>
    </lineage>
</organism>
<keyword evidence="1 2" id="KW-0808">Transferase</keyword>
<proteinExistence type="predicted"/>
<dbReference type="EMBL" id="SLWY01000014">
    <property type="protein sequence ID" value="TCO80515.1"/>
    <property type="molecule type" value="Genomic_DNA"/>
</dbReference>
<protein>
    <submittedName>
        <fullName evidence="2">Sulfotransferase family protein</fullName>
    </submittedName>
</protein>
<name>A0A4R2LM43_9GAMM</name>
<accession>A0A4R2LM43</accession>
<dbReference type="InterPro" id="IPR027417">
    <property type="entry name" value="P-loop_NTPase"/>
</dbReference>
<sequence>MVAQIDGDYVRARPGKLYSRLVSYGLFEGRPLTTRGRWINPLVFGLFELEKRLPVMRPVKEPVFILGTGRSGTTILGIVLSMHRDVGFLNEPKALWHSAHGAEDLIGSYSRGPARYRLDETDATPAVVQAMHRLFSAYLLGSGSRRVVDKYPELIFRVPFVRAIFPDAKFLFLARNGWDTCHSIEHWSERLGEQRNGEVHDWWGVDNRKWNLLTEQLVPEDEDLAPHVDAIRGFKRHTDMAAVEWILTMREGLHLRARHPDCVHTVLYEDLVNHPAEALTALRAFCNLGEDATFDEYARRVLRPAPRKAPCELHPCIRDAFDSTMRMLDYTA</sequence>
<gene>
    <name evidence="2" type="ORF">EV699_114162</name>
</gene>
<evidence type="ECO:0000313" key="3">
    <source>
        <dbReference type="Proteomes" id="UP000295765"/>
    </source>
</evidence>
<dbReference type="Gene3D" id="3.40.50.300">
    <property type="entry name" value="P-loop containing nucleotide triphosphate hydrolases"/>
    <property type="match status" value="1"/>
</dbReference>
<dbReference type="SUPFAM" id="SSF52540">
    <property type="entry name" value="P-loop containing nucleoside triphosphate hydrolases"/>
    <property type="match status" value="1"/>
</dbReference>
<dbReference type="Proteomes" id="UP000295765">
    <property type="component" value="Unassembled WGS sequence"/>
</dbReference>